<dbReference type="PANTHER" id="PTHR11362">
    <property type="entry name" value="PHOSPHATIDYLETHANOLAMINE-BINDING PROTEIN"/>
    <property type="match status" value="1"/>
</dbReference>
<dbReference type="InterPro" id="IPR035810">
    <property type="entry name" value="PEBP_euk"/>
</dbReference>
<dbReference type="CDD" id="cd00866">
    <property type="entry name" value="PEBP_euk"/>
    <property type="match status" value="1"/>
</dbReference>
<dbReference type="Gene3D" id="3.90.280.10">
    <property type="entry name" value="PEBP-like"/>
    <property type="match status" value="1"/>
</dbReference>
<protein>
    <recommendedName>
        <fullName evidence="3">Phosphatidylethanolamine-binding protein</fullName>
    </recommendedName>
</protein>
<proteinExistence type="predicted"/>
<dbReference type="InterPro" id="IPR008914">
    <property type="entry name" value="PEBP"/>
</dbReference>
<keyword evidence="1" id="KW-0732">Signal</keyword>
<feature type="signal peptide" evidence="1">
    <location>
        <begin position="1"/>
        <end position="25"/>
    </location>
</feature>
<dbReference type="SUPFAM" id="SSF49777">
    <property type="entry name" value="PEBP-like"/>
    <property type="match status" value="1"/>
</dbReference>
<evidence type="ECO:0000313" key="2">
    <source>
        <dbReference type="EMBL" id="CDS04968.1"/>
    </source>
</evidence>
<reference evidence="2" key="1">
    <citation type="journal article" date="2014" name="Genome Announc.">
        <title>De novo whole-genome sequence and genome annotation of Lichtheimia ramosa.</title>
        <authorList>
            <person name="Linde J."/>
            <person name="Schwartze V."/>
            <person name="Binder U."/>
            <person name="Lass-Florl C."/>
            <person name="Voigt K."/>
            <person name="Horn F."/>
        </authorList>
    </citation>
    <scope>NUCLEOTIDE SEQUENCE</scope>
    <source>
        <strain evidence="2">JMRC FSU:6197</strain>
    </source>
</reference>
<dbReference type="AlphaFoldDB" id="A0A077WD04"/>
<feature type="chain" id="PRO_5001726414" description="Phosphatidylethanolamine-binding protein" evidence="1">
    <location>
        <begin position="26"/>
        <end position="250"/>
    </location>
</feature>
<dbReference type="OrthoDB" id="2506647at2759"/>
<sequence length="250" mass="27162">MVQITSLFSSAAAFLLLGTLGACQQQWNGPLNRAIVEQQLSDLKEARVIPDVLPEFEPTSFIKLMYDDKPVVNAGDIIYPHQAINPPHVWFPAPNEDAHYTLVLVDADAHVPLVRHWVVENVPGGKPGSSIRDNIPYTPYHGPTPPALTGKHRYVFALYEQPMANQSLVPPILGDPDRHRAFFDLDKFVHENNLTLVAATYVQAEHEPGYEGRGRAPSSAIEAASSSNAVSMEASSISLMSSASAASSAV</sequence>
<dbReference type="InterPro" id="IPR036610">
    <property type="entry name" value="PEBP-like_sf"/>
</dbReference>
<dbReference type="EMBL" id="LK023315">
    <property type="protein sequence ID" value="CDS04968.1"/>
    <property type="molecule type" value="Genomic_DNA"/>
</dbReference>
<organism evidence="2">
    <name type="scientific">Lichtheimia ramosa</name>
    <dbReference type="NCBI Taxonomy" id="688394"/>
    <lineage>
        <taxon>Eukaryota</taxon>
        <taxon>Fungi</taxon>
        <taxon>Fungi incertae sedis</taxon>
        <taxon>Mucoromycota</taxon>
        <taxon>Mucoromycotina</taxon>
        <taxon>Mucoromycetes</taxon>
        <taxon>Mucorales</taxon>
        <taxon>Lichtheimiaceae</taxon>
        <taxon>Lichtheimia</taxon>
    </lineage>
</organism>
<dbReference type="Pfam" id="PF01161">
    <property type="entry name" value="PBP"/>
    <property type="match status" value="1"/>
</dbReference>
<gene>
    <name evidence="2" type="ORF">LRAMOSA07498</name>
</gene>
<evidence type="ECO:0008006" key="3">
    <source>
        <dbReference type="Google" id="ProtNLM"/>
    </source>
</evidence>
<accession>A0A077WD04</accession>
<name>A0A077WD04_9FUNG</name>
<evidence type="ECO:0000256" key="1">
    <source>
        <dbReference type="SAM" id="SignalP"/>
    </source>
</evidence>
<dbReference type="PANTHER" id="PTHR11362:SF82">
    <property type="entry name" value="PHOSPHATIDYLETHANOLAMINE-BINDING PROTEIN 4"/>
    <property type="match status" value="1"/>
</dbReference>